<proteinExistence type="predicted"/>
<feature type="region of interest" description="Disordered" evidence="1">
    <location>
        <begin position="70"/>
        <end position="107"/>
    </location>
</feature>
<reference evidence="2 3" key="2">
    <citation type="submission" date="2010-03" db="EMBL/GenBank/DDBJ databases">
        <authorList>
            <person name="Pajon A."/>
        </authorList>
    </citation>
    <scope>NUCLEOTIDE SEQUENCE [LARGE SCALE GENOMIC DNA]</scope>
    <source>
        <strain evidence="2 3">SGP1</strain>
    </source>
</reference>
<name>A0AB94IWV8_9BACT</name>
<evidence type="ECO:0000313" key="2">
    <source>
        <dbReference type="EMBL" id="CBL28219.1"/>
    </source>
</evidence>
<reference evidence="3" key="1">
    <citation type="submission" date="2010-03" db="EMBL/GenBank/DDBJ databases">
        <title>The genome sequence of Synergistetes sp. SGP1.</title>
        <authorList>
            <consortium name="metaHIT consortium -- http://www.metahit.eu/"/>
            <person name="Pajon A."/>
            <person name="Turner K."/>
            <person name="Parkhill J."/>
            <person name="Wade W."/>
            <person name="Vartoukian S."/>
        </authorList>
    </citation>
    <scope>NUCLEOTIDE SEQUENCE [LARGE SCALE GENOMIC DNA]</scope>
    <source>
        <strain evidence="3">SGP1</strain>
    </source>
</reference>
<dbReference type="Proteomes" id="UP000008957">
    <property type="component" value="Chromosome"/>
</dbReference>
<organism evidence="2 3">
    <name type="scientific">Fretibacterium fastidiosum</name>
    <dbReference type="NCBI Taxonomy" id="651822"/>
    <lineage>
        <taxon>Bacteria</taxon>
        <taxon>Thermotogati</taxon>
        <taxon>Synergistota</taxon>
        <taxon>Synergistia</taxon>
        <taxon>Synergistales</taxon>
        <taxon>Aminobacteriaceae</taxon>
        <taxon>Fretibacterium</taxon>
    </lineage>
</organism>
<dbReference type="KEGG" id="sbr:SY1_09680"/>
<sequence length="107" mass="11162">MERTPPRINSLARRWIRDVISGDAGPPLGGSYLMPPSSGGLWDGVITRPSATAAPTSRLCARMAREMTGVGVGANPSCSTTSTPFAARTSTQVRSAGSDRAWVSAPM</sequence>
<evidence type="ECO:0000256" key="1">
    <source>
        <dbReference type="SAM" id="MobiDB-lite"/>
    </source>
</evidence>
<dbReference type="EMBL" id="FP929056">
    <property type="protein sequence ID" value="CBL28219.1"/>
    <property type="molecule type" value="Genomic_DNA"/>
</dbReference>
<protein>
    <submittedName>
        <fullName evidence="2">Uncharacterized protein</fullName>
    </submittedName>
</protein>
<accession>A0AB94IWV8</accession>
<gene>
    <name evidence="2" type="ORF">SY1_09680</name>
</gene>
<dbReference type="AlphaFoldDB" id="A0AB94IWV8"/>
<keyword evidence="3" id="KW-1185">Reference proteome</keyword>
<feature type="compositionally biased region" description="Polar residues" evidence="1">
    <location>
        <begin position="76"/>
        <end position="95"/>
    </location>
</feature>
<evidence type="ECO:0000313" key="3">
    <source>
        <dbReference type="Proteomes" id="UP000008957"/>
    </source>
</evidence>